<organism evidence="7 8">
    <name type="scientific">Arachis hypogaea</name>
    <name type="common">Peanut</name>
    <dbReference type="NCBI Taxonomy" id="3818"/>
    <lineage>
        <taxon>Eukaryota</taxon>
        <taxon>Viridiplantae</taxon>
        <taxon>Streptophyta</taxon>
        <taxon>Embryophyta</taxon>
        <taxon>Tracheophyta</taxon>
        <taxon>Spermatophyta</taxon>
        <taxon>Magnoliopsida</taxon>
        <taxon>eudicotyledons</taxon>
        <taxon>Gunneridae</taxon>
        <taxon>Pentapetalae</taxon>
        <taxon>rosids</taxon>
        <taxon>fabids</taxon>
        <taxon>Fabales</taxon>
        <taxon>Fabaceae</taxon>
        <taxon>Papilionoideae</taxon>
        <taxon>50 kb inversion clade</taxon>
        <taxon>dalbergioids sensu lato</taxon>
        <taxon>Dalbergieae</taxon>
        <taxon>Pterocarpus clade</taxon>
        <taxon>Arachis</taxon>
    </lineage>
</organism>
<reference evidence="7 8" key="1">
    <citation type="submission" date="2020-01" db="EMBL/GenBank/DDBJ databases">
        <title>Genome sequence of Arachis hypogaea, cultivar Shitouqi.</title>
        <authorList>
            <person name="Zhuang W."/>
            <person name="Chen H."/>
            <person name="Varshney R."/>
            <person name="Wang D."/>
            <person name="Ming R."/>
        </authorList>
    </citation>
    <scope>NUCLEOTIDE SEQUENCE [LARGE SCALE GENOMIC DNA]</scope>
    <source>
        <tissue evidence="7">Young leaf</tissue>
    </source>
</reference>
<dbReference type="SMART" id="SM00666">
    <property type="entry name" value="PB1"/>
    <property type="match status" value="1"/>
</dbReference>
<protein>
    <recommendedName>
        <fullName evidence="6">PB1 domain-containing protein</fullName>
    </recommendedName>
</protein>
<dbReference type="GO" id="GO:0003700">
    <property type="term" value="F:DNA-binding transcription factor activity"/>
    <property type="evidence" value="ECO:0007669"/>
    <property type="project" value="InterPro"/>
</dbReference>
<name>A0A6B9VDQ4_ARAHY</name>
<evidence type="ECO:0000256" key="2">
    <source>
        <dbReference type="ARBA" id="ARBA00023015"/>
    </source>
</evidence>
<keyword evidence="4" id="KW-0804">Transcription</keyword>
<gene>
    <name evidence="7" type="ORF">DS421_19g661080</name>
</gene>
<feature type="domain" description="PB1" evidence="6">
    <location>
        <begin position="15"/>
        <end position="97"/>
    </location>
</feature>
<dbReference type="Gene3D" id="3.10.20.90">
    <property type="entry name" value="Phosphatidylinositol 3-kinase Catalytic Subunit, Chain A, domain 1"/>
    <property type="match status" value="1"/>
</dbReference>
<sequence length="110" mass="12477">METVTPFASRKEMKTVTIKATYREDIIRFRVSLNCGIVELKEQVAKRLKLEIGTFDIKYLDDDHEWVLIACDADLQECIDVSRSSASNIIRVLVHEITSNLGSSRESSGE</sequence>
<dbReference type="GO" id="GO:0003677">
    <property type="term" value="F:DNA binding"/>
    <property type="evidence" value="ECO:0007669"/>
    <property type="project" value="UniProtKB-KW"/>
</dbReference>
<dbReference type="Pfam" id="PF00564">
    <property type="entry name" value="PB1"/>
    <property type="match status" value="1"/>
</dbReference>
<evidence type="ECO:0000256" key="5">
    <source>
        <dbReference type="ARBA" id="ARBA00023242"/>
    </source>
</evidence>
<proteinExistence type="predicted"/>
<dbReference type="FunFam" id="3.10.20.90:FF:000186">
    <property type="entry name" value="RWP-RK domain-containing protein"/>
    <property type="match status" value="1"/>
</dbReference>
<evidence type="ECO:0000256" key="3">
    <source>
        <dbReference type="ARBA" id="ARBA00023125"/>
    </source>
</evidence>
<keyword evidence="5" id="KW-0539">Nucleus</keyword>
<dbReference type="EMBL" id="CP031001">
    <property type="protein sequence ID" value="QHN78402.1"/>
    <property type="molecule type" value="Genomic_DNA"/>
</dbReference>
<comment type="subunit">
    <text evidence="1">Homodimers and heterodimers.</text>
</comment>
<evidence type="ECO:0000256" key="4">
    <source>
        <dbReference type="ARBA" id="ARBA00023163"/>
    </source>
</evidence>
<evidence type="ECO:0000313" key="7">
    <source>
        <dbReference type="EMBL" id="QHN78402.1"/>
    </source>
</evidence>
<dbReference type="PROSITE" id="PS51745">
    <property type="entry name" value="PB1"/>
    <property type="match status" value="1"/>
</dbReference>
<dbReference type="PANTHER" id="PTHR32002:SF35">
    <property type="entry name" value="PROTEIN NLP6"/>
    <property type="match status" value="1"/>
</dbReference>
<dbReference type="InterPro" id="IPR000270">
    <property type="entry name" value="PB1_dom"/>
</dbReference>
<keyword evidence="2" id="KW-0805">Transcription regulation</keyword>
<dbReference type="PANTHER" id="PTHR32002">
    <property type="entry name" value="PROTEIN NLP8"/>
    <property type="match status" value="1"/>
</dbReference>
<evidence type="ECO:0000256" key="1">
    <source>
        <dbReference type="ARBA" id="ARBA00011726"/>
    </source>
</evidence>
<dbReference type="Proteomes" id="UP000464620">
    <property type="component" value="Chromosome B09"/>
</dbReference>
<accession>A0A6B9VDQ4</accession>
<dbReference type="AlphaFoldDB" id="A0A6B9VDQ4"/>
<keyword evidence="3" id="KW-0238">DNA-binding</keyword>
<evidence type="ECO:0000313" key="8">
    <source>
        <dbReference type="Proteomes" id="UP000464620"/>
    </source>
</evidence>
<dbReference type="CDD" id="cd06407">
    <property type="entry name" value="PB1_NLP"/>
    <property type="match status" value="1"/>
</dbReference>
<dbReference type="InterPro" id="IPR045012">
    <property type="entry name" value="NLP"/>
</dbReference>
<dbReference type="InterPro" id="IPR053793">
    <property type="entry name" value="PB1-like"/>
</dbReference>
<evidence type="ECO:0000259" key="6">
    <source>
        <dbReference type="PROSITE" id="PS51745"/>
    </source>
</evidence>
<dbReference type="SUPFAM" id="SSF54277">
    <property type="entry name" value="CAD &amp; PB1 domains"/>
    <property type="match status" value="1"/>
</dbReference>
<dbReference type="InterPro" id="IPR034891">
    <property type="entry name" value="PB1_NLP"/>
</dbReference>